<proteinExistence type="inferred from homology"/>
<comment type="similarity">
    <text evidence="1">Belongs to the ROK (NagC/XylR) family.</text>
</comment>
<reference evidence="2 3" key="1">
    <citation type="submission" date="2017-08" db="EMBL/GenBank/DDBJ databases">
        <authorList>
            <person name="de Groot N.N."/>
        </authorList>
    </citation>
    <scope>NUCLEOTIDE SEQUENCE [LARGE SCALE GENOMIC DNA]</scope>
    <source>
        <strain evidence="2 3">JC85</strain>
    </source>
</reference>
<dbReference type="RefSeq" id="WP_097143254.1">
    <property type="nucleotide sequence ID" value="NZ_OBQD01000039.1"/>
</dbReference>
<dbReference type="AlphaFoldDB" id="A0A285V224"/>
<evidence type="ECO:0000256" key="1">
    <source>
        <dbReference type="ARBA" id="ARBA00006479"/>
    </source>
</evidence>
<protein>
    <submittedName>
        <fullName evidence="2">Predicted NBD/HSP70 family sugar kinase</fullName>
    </submittedName>
</protein>
<dbReference type="InterPro" id="IPR036390">
    <property type="entry name" value="WH_DNA-bd_sf"/>
</dbReference>
<keyword evidence="3" id="KW-1185">Reference proteome</keyword>
<evidence type="ECO:0000313" key="2">
    <source>
        <dbReference type="EMBL" id="SOC48110.1"/>
    </source>
</evidence>
<dbReference type="Gene3D" id="3.30.420.40">
    <property type="match status" value="2"/>
</dbReference>
<dbReference type="InterPro" id="IPR043129">
    <property type="entry name" value="ATPase_NBD"/>
</dbReference>
<dbReference type="SUPFAM" id="SSF46785">
    <property type="entry name" value="Winged helix' DNA-binding domain"/>
    <property type="match status" value="1"/>
</dbReference>
<organism evidence="2 3">
    <name type="scientific">Rhizobium subbaraonis</name>
    <dbReference type="NCBI Taxonomy" id="908946"/>
    <lineage>
        <taxon>Bacteria</taxon>
        <taxon>Pseudomonadati</taxon>
        <taxon>Pseudomonadota</taxon>
        <taxon>Alphaproteobacteria</taxon>
        <taxon>Hyphomicrobiales</taxon>
        <taxon>Rhizobiaceae</taxon>
        <taxon>Rhizobium/Agrobacterium group</taxon>
        <taxon>Rhizobium</taxon>
    </lineage>
</organism>
<keyword evidence="2" id="KW-0418">Kinase</keyword>
<dbReference type="OrthoDB" id="37575at2"/>
<gene>
    <name evidence="2" type="ORF">SAMN05892877_1394</name>
</gene>
<dbReference type="PANTHER" id="PTHR18964">
    <property type="entry name" value="ROK (REPRESSOR, ORF, KINASE) FAMILY"/>
    <property type="match status" value="1"/>
</dbReference>
<dbReference type="SUPFAM" id="SSF53067">
    <property type="entry name" value="Actin-like ATPase domain"/>
    <property type="match status" value="1"/>
</dbReference>
<dbReference type="Gene3D" id="1.10.10.10">
    <property type="entry name" value="Winged helix-like DNA-binding domain superfamily/Winged helix DNA-binding domain"/>
    <property type="match status" value="1"/>
</dbReference>
<accession>A0A285V224</accession>
<evidence type="ECO:0000313" key="3">
    <source>
        <dbReference type="Proteomes" id="UP000219167"/>
    </source>
</evidence>
<keyword evidence="2" id="KW-0808">Transferase</keyword>
<dbReference type="Pfam" id="PF13412">
    <property type="entry name" value="HTH_24"/>
    <property type="match status" value="1"/>
</dbReference>
<dbReference type="InterPro" id="IPR000600">
    <property type="entry name" value="ROK"/>
</dbReference>
<dbReference type="Pfam" id="PF00480">
    <property type="entry name" value="ROK"/>
    <property type="match status" value="1"/>
</dbReference>
<sequence>MTDTPRISRQFSQRSVMEAIVQGGPISRASIAKLTGLSKQTISEIVRDLEEDGWVRETGRTSGHIGRTAVTYELVVDAAYIIAVDLGGTKVRVAVTDLAGQIVGEDAAPTDARGGMHLVTQISDMALAAATHAKVSRERLRLAVVGVPGAPDNRTGRILLAPNIRDFDKMDVLDAFRQAFGFDVLLENDVNLAALGESWQGQGQGIDNLAYVALGTGIGSGLILGGTLVRGAANAAGEMGFLPIGADPFEQESLRVGAYERAVATYGIIARYEAATGEKVDVPAVFERAAAGDKAADAVLDDTARQVACGIAAICAIANPQLVILGGSIGLRPEILERARRFLPLCFPYPVEIASGELGSRAALVGATAVGLTQLHNTLFGVATPNAGLSLPPTGTEPPQEAVE</sequence>
<dbReference type="GO" id="GO:0016301">
    <property type="term" value="F:kinase activity"/>
    <property type="evidence" value="ECO:0007669"/>
    <property type="project" value="UniProtKB-KW"/>
</dbReference>
<dbReference type="InterPro" id="IPR036388">
    <property type="entry name" value="WH-like_DNA-bd_sf"/>
</dbReference>
<name>A0A285V224_9HYPH</name>
<dbReference type="EMBL" id="OBQD01000039">
    <property type="protein sequence ID" value="SOC48110.1"/>
    <property type="molecule type" value="Genomic_DNA"/>
</dbReference>
<dbReference type="PANTHER" id="PTHR18964:SF149">
    <property type="entry name" value="BIFUNCTIONAL UDP-N-ACETYLGLUCOSAMINE 2-EPIMERASE_N-ACETYLMANNOSAMINE KINASE"/>
    <property type="match status" value="1"/>
</dbReference>
<dbReference type="Proteomes" id="UP000219167">
    <property type="component" value="Unassembled WGS sequence"/>
</dbReference>